<organism evidence="2 3">
    <name type="scientific">Phenylobacterium conjunctum</name>
    <dbReference type="NCBI Taxonomy" id="1298959"/>
    <lineage>
        <taxon>Bacteria</taxon>
        <taxon>Pseudomonadati</taxon>
        <taxon>Pseudomonadota</taxon>
        <taxon>Alphaproteobacteria</taxon>
        <taxon>Caulobacterales</taxon>
        <taxon>Caulobacteraceae</taxon>
        <taxon>Phenylobacterium</taxon>
    </lineage>
</organism>
<dbReference type="InterPro" id="IPR046348">
    <property type="entry name" value="SIS_dom_sf"/>
</dbReference>
<sequence length="286" mass="31155">MDVTEKVADLILARRETLTPTERRLGQLVCDDPEAVAFGTTASVARAADTSAPSVVRFGMKLGFQGFLDLQAAIRRDLSGRISSSYRRAAEPGTSGELNVWLEVESLNVRETLAEAWPKAETAAAWLADPGRRVFILAAEQWAGPGRTFADFLQLLRGRVQRLSGTPFRVTSQLGGARAEDVIVTMDAQRNERWVMETHAMARRLGLKAITITDSPFNPIAVDSDLHFRVWRATAGMFESKTGVMALVNLLLDATGRAMGESAVRSLARAEELWTEGGALKGDLAP</sequence>
<dbReference type="RefSeq" id="WP_374345585.1">
    <property type="nucleotide sequence ID" value="NZ_JBHTLQ010000001.1"/>
</dbReference>
<comment type="caution">
    <text evidence="2">The sequence shown here is derived from an EMBL/GenBank/DDBJ whole genome shotgun (WGS) entry which is preliminary data.</text>
</comment>
<name>A0ABW3SW42_9CAUL</name>
<dbReference type="EMBL" id="JBHTLQ010000001">
    <property type="protein sequence ID" value="MFD1189067.1"/>
    <property type="molecule type" value="Genomic_DNA"/>
</dbReference>
<dbReference type="PANTHER" id="PTHR30514">
    <property type="entry name" value="GLUCOKINASE"/>
    <property type="match status" value="1"/>
</dbReference>
<dbReference type="PROSITE" id="PS51071">
    <property type="entry name" value="HTH_RPIR"/>
    <property type="match status" value="1"/>
</dbReference>
<dbReference type="Gene3D" id="1.10.10.10">
    <property type="entry name" value="Winged helix-like DNA-binding domain superfamily/Winged helix DNA-binding domain"/>
    <property type="match status" value="1"/>
</dbReference>
<dbReference type="InterPro" id="IPR047640">
    <property type="entry name" value="RpiR-like"/>
</dbReference>
<evidence type="ECO:0000259" key="1">
    <source>
        <dbReference type="PROSITE" id="PS51071"/>
    </source>
</evidence>
<keyword evidence="3" id="KW-1185">Reference proteome</keyword>
<dbReference type="SUPFAM" id="SSF46689">
    <property type="entry name" value="Homeodomain-like"/>
    <property type="match status" value="1"/>
</dbReference>
<dbReference type="SUPFAM" id="SSF53697">
    <property type="entry name" value="SIS domain"/>
    <property type="match status" value="1"/>
</dbReference>
<evidence type="ECO:0000313" key="3">
    <source>
        <dbReference type="Proteomes" id="UP001597216"/>
    </source>
</evidence>
<proteinExistence type="predicted"/>
<dbReference type="Proteomes" id="UP001597216">
    <property type="component" value="Unassembled WGS sequence"/>
</dbReference>
<protein>
    <submittedName>
        <fullName evidence="2">MurR/RpiR family transcriptional regulator</fullName>
    </submittedName>
</protein>
<dbReference type="Pfam" id="PF01418">
    <property type="entry name" value="HTH_6"/>
    <property type="match status" value="1"/>
</dbReference>
<dbReference type="Gene3D" id="3.40.50.10490">
    <property type="entry name" value="Glucose-6-phosphate isomerase like protein, domain 1"/>
    <property type="match status" value="1"/>
</dbReference>
<dbReference type="InterPro" id="IPR036388">
    <property type="entry name" value="WH-like_DNA-bd_sf"/>
</dbReference>
<dbReference type="InterPro" id="IPR000281">
    <property type="entry name" value="HTH_RpiR"/>
</dbReference>
<evidence type="ECO:0000313" key="2">
    <source>
        <dbReference type="EMBL" id="MFD1189067.1"/>
    </source>
</evidence>
<dbReference type="PANTHER" id="PTHR30514:SF18">
    <property type="entry name" value="RPIR-FAMILY TRANSCRIPTIONAL REGULATOR"/>
    <property type="match status" value="1"/>
</dbReference>
<accession>A0ABW3SW42</accession>
<gene>
    <name evidence="2" type="ORF">ACFQ27_00620</name>
</gene>
<feature type="domain" description="HTH rpiR-type" evidence="1">
    <location>
        <begin position="5"/>
        <end position="81"/>
    </location>
</feature>
<dbReference type="InterPro" id="IPR009057">
    <property type="entry name" value="Homeodomain-like_sf"/>
</dbReference>
<reference evidence="3" key="1">
    <citation type="journal article" date="2019" name="Int. J. Syst. Evol. Microbiol.">
        <title>The Global Catalogue of Microorganisms (GCM) 10K type strain sequencing project: providing services to taxonomists for standard genome sequencing and annotation.</title>
        <authorList>
            <consortium name="The Broad Institute Genomics Platform"/>
            <consortium name="The Broad Institute Genome Sequencing Center for Infectious Disease"/>
            <person name="Wu L."/>
            <person name="Ma J."/>
        </authorList>
    </citation>
    <scope>NUCLEOTIDE SEQUENCE [LARGE SCALE GENOMIC DNA]</scope>
    <source>
        <strain evidence="3">CCUG 55074</strain>
    </source>
</reference>